<proteinExistence type="predicted"/>
<accession>A0ABV9ZNG4</accession>
<evidence type="ECO:0000256" key="1">
    <source>
        <dbReference type="SAM" id="MobiDB-lite"/>
    </source>
</evidence>
<protein>
    <submittedName>
        <fullName evidence="2">Uncharacterized protein</fullName>
    </submittedName>
</protein>
<dbReference type="EMBL" id="JBHSKG010000020">
    <property type="protein sequence ID" value="MFC5142011.1"/>
    <property type="molecule type" value="Genomic_DNA"/>
</dbReference>
<dbReference type="Proteomes" id="UP001596175">
    <property type="component" value="Unassembled WGS sequence"/>
</dbReference>
<feature type="region of interest" description="Disordered" evidence="1">
    <location>
        <begin position="530"/>
        <end position="564"/>
    </location>
</feature>
<gene>
    <name evidence="2" type="ORF">ACFPK1_27510</name>
</gene>
<name>A0ABV9ZNG4_9PSEU</name>
<dbReference type="RefSeq" id="WP_378024145.1">
    <property type="nucleotide sequence ID" value="NZ_JBHSKG010000020.1"/>
</dbReference>
<reference evidence="3" key="1">
    <citation type="journal article" date="2019" name="Int. J. Syst. Evol. Microbiol.">
        <title>The Global Catalogue of Microorganisms (GCM) 10K type strain sequencing project: providing services to taxonomists for standard genome sequencing and annotation.</title>
        <authorList>
            <consortium name="The Broad Institute Genomics Platform"/>
            <consortium name="The Broad Institute Genome Sequencing Center for Infectious Disease"/>
            <person name="Wu L."/>
            <person name="Ma J."/>
        </authorList>
    </citation>
    <scope>NUCLEOTIDE SEQUENCE [LARGE SCALE GENOMIC DNA]</scope>
    <source>
        <strain evidence="3">XZYJ18</strain>
    </source>
</reference>
<sequence length="564" mass="59472">MTAVPSVTSWTRIEPIPQDPSMPGFAARVADPLWLLARQWQLAELTARDRGSPVRVDLTVESAPLERHHPGPPDASGAPLDRAVPLEATVEAEPRAAPGVRGSARDAAVTGSRLLALLGQLADELREALVATYAIPAPPTDADPAAARRVDLLRRSVPDGRALADAIAAAQAAGDVTTALPGLDRTDPAAVTLAGEAATAWLGWYVARPVLGGAPPAGWRAERLVHEVSIAAPGTSETVLVGRDHDGGELDWWSFDVAPGASLGVTGPAPAARTSTTLPTGLALAGLPASRFWVMESGDVNLDRISAAPEELGRLLFTEFAVAYGNDFFVVPVTVDVASVTRVRGLTVRTTFDEDIAVPSSVAADVAAGRPPLRLFVSSEDGHRERAEEVLLVAPSAVGAIDGAALEDVLLARDETANLAWAVERRVPGVDGRGAERVEELRRGAPPAAPALGSPQPPVVRYELASEVPANWRAMTSSARDAQGDDRPVLRLIGGTGRGELLFAGWELHAERLSRTGMCLRRRARRARSSDGRTITWTRRETAPATGESTSGLRFDQLSDQGIP</sequence>
<evidence type="ECO:0000313" key="2">
    <source>
        <dbReference type="EMBL" id="MFC5142011.1"/>
    </source>
</evidence>
<feature type="region of interest" description="Disordered" evidence="1">
    <location>
        <begin position="61"/>
        <end position="80"/>
    </location>
</feature>
<organism evidence="2 3">
    <name type="scientific">Actinomycetospora rhizophila</name>
    <dbReference type="NCBI Taxonomy" id="1416876"/>
    <lineage>
        <taxon>Bacteria</taxon>
        <taxon>Bacillati</taxon>
        <taxon>Actinomycetota</taxon>
        <taxon>Actinomycetes</taxon>
        <taxon>Pseudonocardiales</taxon>
        <taxon>Pseudonocardiaceae</taxon>
        <taxon>Actinomycetospora</taxon>
    </lineage>
</organism>
<comment type="caution">
    <text evidence="2">The sequence shown here is derived from an EMBL/GenBank/DDBJ whole genome shotgun (WGS) entry which is preliminary data.</text>
</comment>
<keyword evidence="3" id="KW-1185">Reference proteome</keyword>
<evidence type="ECO:0000313" key="3">
    <source>
        <dbReference type="Proteomes" id="UP001596175"/>
    </source>
</evidence>